<dbReference type="eggNOG" id="COG1282">
    <property type="taxonomic scope" value="Bacteria"/>
</dbReference>
<feature type="transmembrane region" description="Helical" evidence="16">
    <location>
        <begin position="219"/>
        <end position="239"/>
    </location>
</feature>
<keyword evidence="9 15" id="KW-0521">NADP</keyword>
<dbReference type="GO" id="GO:0008750">
    <property type="term" value="F:proton-translocating NAD(P)+ transhydrogenase activity"/>
    <property type="evidence" value="ECO:0007669"/>
    <property type="project" value="UniProtKB-EC"/>
</dbReference>
<evidence type="ECO:0000256" key="8">
    <source>
        <dbReference type="ARBA" id="ARBA00022692"/>
    </source>
</evidence>
<evidence type="ECO:0000256" key="5">
    <source>
        <dbReference type="ARBA" id="ARBA00014581"/>
    </source>
</evidence>
<feature type="transmembrane region" description="Helical" evidence="16">
    <location>
        <begin position="93"/>
        <end position="115"/>
    </location>
</feature>
<feature type="transmembrane region" description="Helical" evidence="16">
    <location>
        <begin position="191"/>
        <end position="212"/>
    </location>
</feature>
<evidence type="ECO:0000256" key="3">
    <source>
        <dbReference type="ARBA" id="ARBA00007919"/>
    </source>
</evidence>
<dbReference type="PANTHER" id="PTHR44758">
    <property type="entry name" value="NAD(P) TRANSHYDROGENASE SUBUNIT BETA"/>
    <property type="match status" value="1"/>
</dbReference>
<keyword evidence="12 15" id="KW-0520">NAD</keyword>
<dbReference type="Gene3D" id="3.40.50.1220">
    <property type="entry name" value="TPP-binding domain"/>
    <property type="match status" value="1"/>
</dbReference>
<keyword evidence="10 15" id="KW-1278">Translocase</keyword>
<comment type="function">
    <text evidence="1 15">The transhydrogenation between NADH and NADP is coupled to respiration and ATP hydrolysis and functions as a proton pump across the membrane.</text>
</comment>
<organism evidence="18 19">
    <name type="scientific">Levilactobacillus parabrevis ATCC 53295</name>
    <dbReference type="NCBI Taxonomy" id="1267003"/>
    <lineage>
        <taxon>Bacteria</taxon>
        <taxon>Bacillati</taxon>
        <taxon>Bacillota</taxon>
        <taxon>Bacilli</taxon>
        <taxon>Lactobacillales</taxon>
        <taxon>Lactobacillaceae</taxon>
        <taxon>Levilactobacillus</taxon>
    </lineage>
</organism>
<keyword evidence="6 15" id="KW-1003">Cell membrane</keyword>
<feature type="transmembrane region" description="Helical" evidence="16">
    <location>
        <begin position="6"/>
        <end position="26"/>
    </location>
</feature>
<sequence length="472" mass="49006">MSTLQTIASLIYLISAVCYVLGVHMMRSPKTARKGNGLSAIGMFMAVIMIIIEVVADGKITATGWIVLIAGLAVGIAYGVVKARKVPMTDVPQLVSLFNAVGGGAAAVIGIFDYLMKGDGVALSLAFSIPVFLDVIIGGITFSGSLIATGKLSGKVPGKPITFPGAKILNIIVVLGMLVAAWFMIATPTNIWFVILGLAMALIFGLLMTLPIGGADMPVVVSLLNAFTGLAVAFAGFVINNQVLIIAGALVGAAGTILTLQMAEAMNRSVANILAGGFGTGDSDSGSAGPDVPVDVKETSADDIGLQLAYAQNVMIVPGYGLAAAQAQHEVAELATVLTEKGINVNYAIHPVAGRMPGHMNVLLADVNVPYDQMKQLDDANPMFESTDVSLVIGANDVTNPLARESGNEISGMPILDVDKSKSVVVIKRSMSTGYAGIQNPLFSLDNTQMFFSDAKVGLQDIVAATKQYLDD</sequence>
<feature type="transmembrane region" description="Helical" evidence="16">
    <location>
        <begin position="38"/>
        <end position="56"/>
    </location>
</feature>
<dbReference type="GO" id="GO:0005886">
    <property type="term" value="C:plasma membrane"/>
    <property type="evidence" value="ECO:0007669"/>
    <property type="project" value="UniProtKB-SubCell"/>
</dbReference>
<dbReference type="Pfam" id="PF02233">
    <property type="entry name" value="PNTB"/>
    <property type="match status" value="1"/>
</dbReference>
<evidence type="ECO:0000256" key="11">
    <source>
        <dbReference type="ARBA" id="ARBA00022989"/>
    </source>
</evidence>
<evidence type="ECO:0000256" key="4">
    <source>
        <dbReference type="ARBA" id="ARBA00012943"/>
    </source>
</evidence>
<evidence type="ECO:0000256" key="12">
    <source>
        <dbReference type="ARBA" id="ARBA00023027"/>
    </source>
</evidence>
<comment type="similarity">
    <text evidence="3 15">Belongs to the PNT beta subunit family.</text>
</comment>
<evidence type="ECO:0000256" key="6">
    <source>
        <dbReference type="ARBA" id="ARBA00022475"/>
    </source>
</evidence>
<comment type="caution">
    <text evidence="18">The sequence shown here is derived from an EMBL/GenBank/DDBJ whole genome shotgun (WGS) entry which is preliminary data.</text>
</comment>
<dbReference type="GeneID" id="97413988"/>
<feature type="transmembrane region" description="Helical" evidence="16">
    <location>
        <begin position="168"/>
        <end position="185"/>
    </location>
</feature>
<comment type="subcellular location">
    <subcellularLocation>
        <location evidence="2">Cell inner membrane</location>
        <topology evidence="2">Multi-pass membrane protein</topology>
    </subcellularLocation>
</comment>
<dbReference type="Proteomes" id="UP000051176">
    <property type="component" value="Unassembled WGS sequence"/>
</dbReference>
<dbReference type="InterPro" id="IPR029035">
    <property type="entry name" value="DHS-like_NAD/FAD-binding_dom"/>
</dbReference>
<feature type="transmembrane region" description="Helical" evidence="16">
    <location>
        <begin position="62"/>
        <end position="81"/>
    </location>
</feature>
<evidence type="ECO:0000256" key="15">
    <source>
        <dbReference type="PIRNR" id="PIRNR000204"/>
    </source>
</evidence>
<gene>
    <name evidence="18" type="ORF">FD07_GL000284</name>
</gene>
<evidence type="ECO:0000256" key="14">
    <source>
        <dbReference type="ARBA" id="ARBA00048202"/>
    </source>
</evidence>
<dbReference type="PANTHER" id="PTHR44758:SF1">
    <property type="entry name" value="NAD(P) TRANSHYDROGENASE SUBUNIT BETA"/>
    <property type="match status" value="1"/>
</dbReference>
<evidence type="ECO:0000256" key="10">
    <source>
        <dbReference type="ARBA" id="ARBA00022967"/>
    </source>
</evidence>
<reference evidence="18 19" key="1">
    <citation type="journal article" date="2015" name="Genome Announc.">
        <title>Expanding the biotechnology potential of lactobacilli through comparative genomics of 213 strains and associated genera.</title>
        <authorList>
            <person name="Sun Z."/>
            <person name="Harris H.M."/>
            <person name="McCann A."/>
            <person name="Guo C."/>
            <person name="Argimon S."/>
            <person name="Zhang W."/>
            <person name="Yang X."/>
            <person name="Jeffery I.B."/>
            <person name="Cooney J.C."/>
            <person name="Kagawa T.F."/>
            <person name="Liu W."/>
            <person name="Song Y."/>
            <person name="Salvetti E."/>
            <person name="Wrobel A."/>
            <person name="Rasinkangas P."/>
            <person name="Parkhill J."/>
            <person name="Rea M.C."/>
            <person name="O'Sullivan O."/>
            <person name="Ritari J."/>
            <person name="Douillard F.P."/>
            <person name="Paul Ross R."/>
            <person name="Yang R."/>
            <person name="Briner A.E."/>
            <person name="Felis G.E."/>
            <person name="de Vos W.M."/>
            <person name="Barrangou R."/>
            <person name="Klaenhammer T.R."/>
            <person name="Caufield P.W."/>
            <person name="Cui Y."/>
            <person name="Zhang H."/>
            <person name="O'Toole P.W."/>
        </authorList>
    </citation>
    <scope>NUCLEOTIDE SEQUENCE [LARGE SCALE GENOMIC DNA]</scope>
    <source>
        <strain evidence="18 19">ATCC 53295</strain>
    </source>
</reference>
<dbReference type="EC" id="7.1.1.1" evidence="4 15"/>
<evidence type="ECO:0000256" key="9">
    <source>
        <dbReference type="ARBA" id="ARBA00022857"/>
    </source>
</evidence>
<proteinExistence type="inferred from homology"/>
<dbReference type="InterPro" id="IPR012136">
    <property type="entry name" value="NADH_DH_b"/>
</dbReference>
<keyword evidence="7 15" id="KW-0997">Cell inner membrane</keyword>
<evidence type="ECO:0000256" key="1">
    <source>
        <dbReference type="ARBA" id="ARBA00003943"/>
    </source>
</evidence>
<accession>A0A0R1GSU2</accession>
<dbReference type="AlphaFoldDB" id="A0A0R1GSU2"/>
<dbReference type="EMBL" id="AZCZ01000012">
    <property type="protein sequence ID" value="KRK37227.1"/>
    <property type="molecule type" value="Genomic_DNA"/>
</dbReference>
<protein>
    <recommendedName>
        <fullName evidence="5 15">NAD(P) transhydrogenase subunit beta</fullName>
        <ecNumber evidence="4 15">7.1.1.1</ecNumber>
    </recommendedName>
    <alternativeName>
        <fullName evidence="15">Nicotinamide nucleotide transhydrogenase subunit beta</fullName>
    </alternativeName>
</protein>
<evidence type="ECO:0000256" key="13">
    <source>
        <dbReference type="ARBA" id="ARBA00023136"/>
    </source>
</evidence>
<dbReference type="RefSeq" id="WP_020089342.1">
    <property type="nucleotide sequence ID" value="NZ_AZCZ01000012.1"/>
</dbReference>
<keyword evidence="13 15" id="KW-0472">Membrane</keyword>
<dbReference type="GO" id="GO:0050661">
    <property type="term" value="F:NADP binding"/>
    <property type="evidence" value="ECO:0007669"/>
    <property type="project" value="InterPro"/>
</dbReference>
<evidence type="ECO:0000259" key="17">
    <source>
        <dbReference type="Pfam" id="PF02233"/>
    </source>
</evidence>
<name>A0A0R1GSU2_9LACO</name>
<keyword evidence="11 16" id="KW-1133">Transmembrane helix</keyword>
<dbReference type="STRING" id="357278.IV61_GL000309"/>
<keyword evidence="19" id="KW-1185">Reference proteome</keyword>
<dbReference type="PIRSF" id="PIRSF000204">
    <property type="entry name" value="PNTB"/>
    <property type="match status" value="1"/>
</dbReference>
<feature type="transmembrane region" description="Helical" evidence="16">
    <location>
        <begin position="121"/>
        <end position="147"/>
    </location>
</feature>
<keyword evidence="8 16" id="KW-0812">Transmembrane</keyword>
<evidence type="ECO:0000313" key="18">
    <source>
        <dbReference type="EMBL" id="KRK37227.1"/>
    </source>
</evidence>
<dbReference type="PATRIC" id="fig|1267003.4.peg.302"/>
<feature type="transmembrane region" description="Helical" evidence="16">
    <location>
        <begin position="245"/>
        <end position="263"/>
    </location>
</feature>
<dbReference type="InterPro" id="IPR034300">
    <property type="entry name" value="PNTB-like"/>
</dbReference>
<evidence type="ECO:0000313" key="19">
    <source>
        <dbReference type="Proteomes" id="UP000051176"/>
    </source>
</evidence>
<dbReference type="OrthoDB" id="9763786at2"/>
<evidence type="ECO:0000256" key="2">
    <source>
        <dbReference type="ARBA" id="ARBA00004429"/>
    </source>
</evidence>
<feature type="domain" description="NADP transhydrogenase beta-like" evidence="17">
    <location>
        <begin position="9"/>
        <end position="464"/>
    </location>
</feature>
<evidence type="ECO:0000256" key="16">
    <source>
        <dbReference type="SAM" id="Phobius"/>
    </source>
</evidence>
<evidence type="ECO:0000256" key="7">
    <source>
        <dbReference type="ARBA" id="ARBA00022519"/>
    </source>
</evidence>
<dbReference type="SUPFAM" id="SSF52467">
    <property type="entry name" value="DHS-like NAD/FAD-binding domain"/>
    <property type="match status" value="1"/>
</dbReference>
<comment type="catalytic activity">
    <reaction evidence="14 15">
        <text>NAD(+) + NADPH + H(+)(in) = NADH + NADP(+) + H(+)(out)</text>
        <dbReference type="Rhea" id="RHEA:47992"/>
        <dbReference type="ChEBI" id="CHEBI:15378"/>
        <dbReference type="ChEBI" id="CHEBI:57540"/>
        <dbReference type="ChEBI" id="CHEBI:57783"/>
        <dbReference type="ChEBI" id="CHEBI:57945"/>
        <dbReference type="ChEBI" id="CHEBI:58349"/>
        <dbReference type="EC" id="7.1.1.1"/>
    </reaction>
</comment>